<sequence length="250" mass="27503">MGTGSLYLIPVPLGEGGDLNAVIPEQAKRLAASLHTFVVEHPKTARQFLKQTGTAIPLQEIRMLTLNEHTHHEELEALLQPLLAGEDVGLLSEAGCPAVADPGANLVRLAHSRNIRVVPLVGPSSILLSLMASGLNGQSFAFLGYLPAEKTERVKKIAEIELTSQRLNQTQIFIETPYRNNQLLQDLVETCGAETELCVASDLTLASEYVMTKRIGEWKKNQPDCNKRPTVFLLYHRPSKAKIAAPRQKR</sequence>
<protein>
    <submittedName>
        <fullName evidence="1">Uncharacterized protein</fullName>
    </submittedName>
</protein>
<dbReference type="PANTHER" id="PTHR46111">
    <property type="entry name" value="RIBOSOMAL RNA SMALL SUBUNIT METHYLTRANSFERASE I"/>
    <property type="match status" value="1"/>
</dbReference>
<dbReference type="AlphaFoldDB" id="A0A6F8VB76"/>
<reference evidence="2" key="1">
    <citation type="submission" date="2020-03" db="EMBL/GenBank/DDBJ databases">
        <title>Complete genome sequence of sulfur-oxidizing bacterium skT11.</title>
        <authorList>
            <person name="Kanda M."/>
            <person name="Kojima H."/>
            <person name="Fukui M."/>
        </authorList>
    </citation>
    <scope>NUCLEOTIDE SEQUENCE [LARGE SCALE GENOMIC DNA]</scope>
    <source>
        <strain evidence="2">skT11</strain>
    </source>
</reference>
<dbReference type="GO" id="GO:0008168">
    <property type="term" value="F:methyltransferase activity"/>
    <property type="evidence" value="ECO:0007669"/>
    <property type="project" value="InterPro"/>
</dbReference>
<dbReference type="Gene3D" id="3.40.1010.10">
    <property type="entry name" value="Cobalt-precorrin-4 Transmethylase, Domain 1"/>
    <property type="match status" value="1"/>
</dbReference>
<dbReference type="InterPro" id="IPR035996">
    <property type="entry name" value="4pyrrol_Methylase_sf"/>
</dbReference>
<dbReference type="SUPFAM" id="SSF53790">
    <property type="entry name" value="Tetrapyrrole methylase"/>
    <property type="match status" value="1"/>
</dbReference>
<dbReference type="PANTHER" id="PTHR46111:SF2">
    <property type="entry name" value="SAM-DEPENDENT METHYLTRANSFERASE"/>
    <property type="match status" value="1"/>
</dbReference>
<dbReference type="CDD" id="cd11649">
    <property type="entry name" value="RsmI_like"/>
    <property type="match status" value="1"/>
</dbReference>
<organism evidence="1 2">
    <name type="scientific">Sulfurimicrobium lacus</name>
    <dbReference type="NCBI Taxonomy" id="2715678"/>
    <lineage>
        <taxon>Bacteria</taxon>
        <taxon>Pseudomonadati</taxon>
        <taxon>Pseudomonadota</taxon>
        <taxon>Betaproteobacteria</taxon>
        <taxon>Nitrosomonadales</taxon>
        <taxon>Sulfuricellaceae</taxon>
        <taxon>Sulfurimicrobium</taxon>
    </lineage>
</organism>
<name>A0A6F8VB76_9PROT</name>
<dbReference type="RefSeq" id="WP_173064102.1">
    <property type="nucleotide sequence ID" value="NZ_AP022853.1"/>
</dbReference>
<dbReference type="Gene3D" id="3.30.950.10">
    <property type="entry name" value="Methyltransferase, Cobalt-precorrin-4 Transmethylase, Domain 2"/>
    <property type="match status" value="1"/>
</dbReference>
<dbReference type="Proteomes" id="UP000502260">
    <property type="component" value="Chromosome"/>
</dbReference>
<dbReference type="InterPro" id="IPR014776">
    <property type="entry name" value="4pyrrole_Mease_sub2"/>
</dbReference>
<dbReference type="KEGG" id="slac:SKTS_19790"/>
<dbReference type="InterPro" id="IPR014777">
    <property type="entry name" value="4pyrrole_Mease_sub1"/>
</dbReference>
<dbReference type="InterPro" id="IPR008189">
    <property type="entry name" value="rRNA_ssu_MeTfrase_I"/>
</dbReference>
<evidence type="ECO:0000313" key="1">
    <source>
        <dbReference type="EMBL" id="BCB27093.1"/>
    </source>
</evidence>
<dbReference type="PIRSF" id="PIRSF005917">
    <property type="entry name" value="MTase_YraL"/>
    <property type="match status" value="1"/>
</dbReference>
<keyword evidence="2" id="KW-1185">Reference proteome</keyword>
<dbReference type="EMBL" id="AP022853">
    <property type="protein sequence ID" value="BCB27093.1"/>
    <property type="molecule type" value="Genomic_DNA"/>
</dbReference>
<evidence type="ECO:0000313" key="2">
    <source>
        <dbReference type="Proteomes" id="UP000502260"/>
    </source>
</evidence>
<accession>A0A6F8VB76</accession>
<proteinExistence type="predicted"/>
<gene>
    <name evidence="1" type="ORF">SKTS_19790</name>
</gene>